<dbReference type="RefSeq" id="WP_344810687.1">
    <property type="nucleotide sequence ID" value="NZ_BAAAYX010000002.1"/>
</dbReference>
<dbReference type="Gene3D" id="3.20.20.70">
    <property type="entry name" value="Aldolase class I"/>
    <property type="match status" value="1"/>
</dbReference>
<dbReference type="SUPFAM" id="SSF51445">
    <property type="entry name" value="(Trans)glycosidases"/>
    <property type="match status" value="1"/>
</dbReference>
<dbReference type="EMBL" id="BAAAYX010000002">
    <property type="protein sequence ID" value="GAA3692552.1"/>
    <property type="molecule type" value="Genomic_DNA"/>
</dbReference>
<proteinExistence type="predicted"/>
<protein>
    <recommendedName>
        <fullName evidence="3">Alpha-galactosidase</fullName>
    </recommendedName>
</protein>
<accession>A0ABP7CPQ4</accession>
<reference evidence="2" key="1">
    <citation type="journal article" date="2019" name="Int. J. Syst. Evol. Microbiol.">
        <title>The Global Catalogue of Microorganisms (GCM) 10K type strain sequencing project: providing services to taxonomists for standard genome sequencing and annotation.</title>
        <authorList>
            <consortium name="The Broad Institute Genomics Platform"/>
            <consortium name="The Broad Institute Genome Sequencing Center for Infectious Disease"/>
            <person name="Wu L."/>
            <person name="Ma J."/>
        </authorList>
    </citation>
    <scope>NUCLEOTIDE SEQUENCE [LARGE SCALE GENOMIC DNA]</scope>
    <source>
        <strain evidence="2">JCM 16548</strain>
    </source>
</reference>
<sequence length="603" mass="65691">MTPLPPDVELGHATPSGEAAGFVRLTTDLRDHGPAGTCLAELRLPGRQVEVEWLYPFSWDSADRGVVTTTRRLVPGDRLCLHAGPYGTADAAAHRDGVGMEFPPTGDGHRYRPDSVLPPQPDDDHQDTAAWLVARVADRYVCLAWEYSGHLIMTVEVDTDQVVIRSVLPADTFAPTAETRSAPGPTGWLSIAAGDLETGAAALRQLIIEEMITPPDLSDSPGRPGFPCLVANSWGVQENTSTTRILAMMDATAAVGAEVFVVDKGWERSVGDWYPNDRFPSGLRALSQEARRRGMGFGVWCGWGNADPRSPVALQHPDWLATSRGHIPVLSFDNHALCLGHDPARDWVLAELSRLVTDDALDWLLHDFETIARCDAAHHTHDSGAGEHAAEAAFHHILRTLALRFPHLVLENCWNGVRPLDLAMIRSHHTTITEDHCRTHENTLAKVGLGRHLPLDWQSAYMGADDRDGRARFAPYVIGGPWVLMDDPDTWTQQSRADLARAADVFKAWRTDLRTATISRITATPSSVDTVLATLADGRALMAISAPPGVRQIELEPGFVGTYVVRDEWSGTESGQDLDGSPWLIDVEPTGDGLILSLTPSSG</sequence>
<gene>
    <name evidence="1" type="ORF">GCM10022204_05020</name>
</gene>
<dbReference type="InterPro" id="IPR013785">
    <property type="entry name" value="Aldolase_TIM"/>
</dbReference>
<comment type="caution">
    <text evidence="1">The sequence shown here is derived from an EMBL/GenBank/DDBJ whole genome shotgun (WGS) entry which is preliminary data.</text>
</comment>
<evidence type="ECO:0008006" key="3">
    <source>
        <dbReference type="Google" id="ProtNLM"/>
    </source>
</evidence>
<name>A0ABP7CPQ4_9ACTN</name>
<dbReference type="InterPro" id="IPR017853">
    <property type="entry name" value="GH"/>
</dbReference>
<dbReference type="InterPro" id="IPR002252">
    <property type="entry name" value="Glyco_hydro_36"/>
</dbReference>
<dbReference type="Proteomes" id="UP001500051">
    <property type="component" value="Unassembled WGS sequence"/>
</dbReference>
<organism evidence="1 2">
    <name type="scientific">Microlunatus aurantiacus</name>
    <dbReference type="NCBI Taxonomy" id="446786"/>
    <lineage>
        <taxon>Bacteria</taxon>
        <taxon>Bacillati</taxon>
        <taxon>Actinomycetota</taxon>
        <taxon>Actinomycetes</taxon>
        <taxon>Propionibacteriales</taxon>
        <taxon>Propionibacteriaceae</taxon>
        <taxon>Microlunatus</taxon>
    </lineage>
</organism>
<keyword evidence="2" id="KW-1185">Reference proteome</keyword>
<evidence type="ECO:0000313" key="2">
    <source>
        <dbReference type="Proteomes" id="UP001500051"/>
    </source>
</evidence>
<dbReference type="Pfam" id="PF02065">
    <property type="entry name" value="Melibiase"/>
    <property type="match status" value="1"/>
</dbReference>
<dbReference type="CDD" id="cd14791">
    <property type="entry name" value="GH36"/>
    <property type="match status" value="1"/>
</dbReference>
<evidence type="ECO:0000313" key="1">
    <source>
        <dbReference type="EMBL" id="GAA3692552.1"/>
    </source>
</evidence>